<keyword evidence="1" id="KW-0732">Signal</keyword>
<sequence length="413" mass="43395">MKTLARTSKAMLFVLAALLLCAAAVLSACAPDGPGEDETGGATVTQYDADLDASITMGAMGAIDFGGSLVETSYMTEEDGSYSLTLIFKAGTLTVGGISQSIFVDDAPESAGENNGIREGTIGIYAADGTLMAEGVRKTYSSGEDYLATPSGKNVYYVRSATIPVDGLRASYEMTLYVNSPIMGAQFSNDTYKATLEIDLASGKEVPSVGGLGAETRGEAPQAEPQPAYTQYDAELSCYVTAMGGVEFGDGLLAGAYVEQEEDRYYMTLVFNKSQVTIFTITCDTFIDTDLANAGTSKGVEDGTIGVYNEDGTLVTEGVEVRYSTGDDYVAGSSGNVYYVKSVRLPIDSLRESYKLALYINSSVMGVQFCEPNEAVSTGTYSATLTLDLASGQSVESIDDRIGSETRGDAPAA</sequence>
<feature type="chain" id="PRO_5038972016" evidence="1">
    <location>
        <begin position="31"/>
        <end position="413"/>
    </location>
</feature>
<evidence type="ECO:0000313" key="3">
    <source>
        <dbReference type="Proteomes" id="UP000824249"/>
    </source>
</evidence>
<reference evidence="2" key="1">
    <citation type="journal article" date="2021" name="PeerJ">
        <title>Extensive microbial diversity within the chicken gut microbiome revealed by metagenomics and culture.</title>
        <authorList>
            <person name="Gilroy R."/>
            <person name="Ravi A."/>
            <person name="Getino M."/>
            <person name="Pursley I."/>
            <person name="Horton D.L."/>
            <person name="Alikhan N.F."/>
            <person name="Baker D."/>
            <person name="Gharbi K."/>
            <person name="Hall N."/>
            <person name="Watson M."/>
            <person name="Adriaenssens E.M."/>
            <person name="Foster-Nyarko E."/>
            <person name="Jarju S."/>
            <person name="Secka A."/>
            <person name="Antonio M."/>
            <person name="Oren A."/>
            <person name="Chaudhuri R.R."/>
            <person name="La Ragione R."/>
            <person name="Hildebrand F."/>
            <person name="Pallen M.J."/>
        </authorList>
    </citation>
    <scope>NUCLEOTIDE SEQUENCE</scope>
    <source>
        <strain evidence="2">26628</strain>
    </source>
</reference>
<dbReference type="EMBL" id="DXFD01000058">
    <property type="protein sequence ID" value="HIX46815.1"/>
    <property type="molecule type" value="Genomic_DNA"/>
</dbReference>
<protein>
    <submittedName>
        <fullName evidence="2">Uncharacterized protein</fullName>
    </submittedName>
</protein>
<name>A0A9D1VUG8_9FIRM</name>
<dbReference type="Proteomes" id="UP000824249">
    <property type="component" value="Unassembled WGS sequence"/>
</dbReference>
<reference evidence="2" key="2">
    <citation type="submission" date="2021-04" db="EMBL/GenBank/DDBJ databases">
        <authorList>
            <person name="Gilroy R."/>
        </authorList>
    </citation>
    <scope>NUCLEOTIDE SEQUENCE</scope>
    <source>
        <strain evidence="2">26628</strain>
    </source>
</reference>
<organism evidence="2 3">
    <name type="scientific">Candidatus Borkfalkia faecigallinarum</name>
    <dbReference type="NCBI Taxonomy" id="2838509"/>
    <lineage>
        <taxon>Bacteria</taxon>
        <taxon>Bacillati</taxon>
        <taxon>Bacillota</taxon>
        <taxon>Clostridia</taxon>
        <taxon>Christensenellales</taxon>
        <taxon>Christensenellaceae</taxon>
        <taxon>Candidatus Borkfalkia</taxon>
    </lineage>
</organism>
<dbReference type="PROSITE" id="PS51257">
    <property type="entry name" value="PROKAR_LIPOPROTEIN"/>
    <property type="match status" value="1"/>
</dbReference>
<evidence type="ECO:0000313" key="2">
    <source>
        <dbReference type="EMBL" id="HIX46815.1"/>
    </source>
</evidence>
<accession>A0A9D1VUG8</accession>
<comment type="caution">
    <text evidence="2">The sequence shown here is derived from an EMBL/GenBank/DDBJ whole genome shotgun (WGS) entry which is preliminary data.</text>
</comment>
<dbReference type="AlphaFoldDB" id="A0A9D1VUG8"/>
<gene>
    <name evidence="2" type="ORF">H9737_03895</name>
</gene>
<proteinExistence type="predicted"/>
<evidence type="ECO:0000256" key="1">
    <source>
        <dbReference type="SAM" id="SignalP"/>
    </source>
</evidence>
<feature type="signal peptide" evidence="1">
    <location>
        <begin position="1"/>
        <end position="30"/>
    </location>
</feature>